<dbReference type="PROSITE" id="PS01124">
    <property type="entry name" value="HTH_ARAC_FAMILY_2"/>
    <property type="match status" value="1"/>
</dbReference>
<feature type="domain" description="HTH araC/xylS-type" evidence="4">
    <location>
        <begin position="177"/>
        <end position="275"/>
    </location>
</feature>
<evidence type="ECO:0000313" key="6">
    <source>
        <dbReference type="Proteomes" id="UP000468388"/>
    </source>
</evidence>
<keyword evidence="3" id="KW-0804">Transcription</keyword>
<dbReference type="EMBL" id="WRXO01000001">
    <property type="protein sequence ID" value="MVT39134.1"/>
    <property type="molecule type" value="Genomic_DNA"/>
</dbReference>
<protein>
    <submittedName>
        <fullName evidence="5">Helix-turn-helix domain-containing protein</fullName>
    </submittedName>
</protein>
<evidence type="ECO:0000259" key="4">
    <source>
        <dbReference type="PROSITE" id="PS01124"/>
    </source>
</evidence>
<dbReference type="InterPro" id="IPR018060">
    <property type="entry name" value="HTH_AraC"/>
</dbReference>
<evidence type="ECO:0000313" key="5">
    <source>
        <dbReference type="EMBL" id="MVT39134.1"/>
    </source>
</evidence>
<organism evidence="5 6">
    <name type="scientific">Chitinophaga oryziterrae</name>
    <dbReference type="NCBI Taxonomy" id="1031224"/>
    <lineage>
        <taxon>Bacteria</taxon>
        <taxon>Pseudomonadati</taxon>
        <taxon>Bacteroidota</taxon>
        <taxon>Chitinophagia</taxon>
        <taxon>Chitinophagales</taxon>
        <taxon>Chitinophagaceae</taxon>
        <taxon>Chitinophaga</taxon>
    </lineage>
</organism>
<keyword evidence="2" id="KW-0238">DNA-binding</keyword>
<reference evidence="5 6" key="1">
    <citation type="submission" date="2019-12" db="EMBL/GenBank/DDBJ databases">
        <title>The draft genomic sequence of strain Chitinophaga oryziterrae JCM 16595.</title>
        <authorList>
            <person name="Zhang X."/>
        </authorList>
    </citation>
    <scope>NUCLEOTIDE SEQUENCE [LARGE SCALE GENOMIC DNA]</scope>
    <source>
        <strain evidence="5 6">JCM 16595</strain>
    </source>
</reference>
<evidence type="ECO:0000256" key="3">
    <source>
        <dbReference type="ARBA" id="ARBA00023163"/>
    </source>
</evidence>
<name>A0A6N8J2E4_9BACT</name>
<proteinExistence type="predicted"/>
<dbReference type="SUPFAM" id="SSF46689">
    <property type="entry name" value="Homeodomain-like"/>
    <property type="match status" value="2"/>
</dbReference>
<dbReference type="Proteomes" id="UP000468388">
    <property type="component" value="Unassembled WGS sequence"/>
</dbReference>
<dbReference type="AlphaFoldDB" id="A0A6N8J2E4"/>
<dbReference type="InterPro" id="IPR018062">
    <property type="entry name" value="HTH_AraC-typ_CS"/>
</dbReference>
<dbReference type="Gene3D" id="1.10.10.60">
    <property type="entry name" value="Homeodomain-like"/>
    <property type="match status" value="2"/>
</dbReference>
<comment type="caution">
    <text evidence="5">The sequence shown here is derived from an EMBL/GenBank/DDBJ whole genome shotgun (WGS) entry which is preliminary data.</text>
</comment>
<accession>A0A6N8J2E4</accession>
<dbReference type="PROSITE" id="PS00041">
    <property type="entry name" value="HTH_ARAC_FAMILY_1"/>
    <property type="match status" value="1"/>
</dbReference>
<dbReference type="Pfam" id="PF12833">
    <property type="entry name" value="HTH_18"/>
    <property type="match status" value="1"/>
</dbReference>
<dbReference type="GO" id="GO:0043565">
    <property type="term" value="F:sequence-specific DNA binding"/>
    <property type="evidence" value="ECO:0007669"/>
    <property type="project" value="InterPro"/>
</dbReference>
<keyword evidence="1" id="KW-0805">Transcription regulation</keyword>
<keyword evidence="6" id="KW-1185">Reference proteome</keyword>
<dbReference type="PANTHER" id="PTHR43280">
    <property type="entry name" value="ARAC-FAMILY TRANSCRIPTIONAL REGULATOR"/>
    <property type="match status" value="1"/>
</dbReference>
<dbReference type="GO" id="GO:0003700">
    <property type="term" value="F:DNA-binding transcription factor activity"/>
    <property type="evidence" value="ECO:0007669"/>
    <property type="project" value="InterPro"/>
</dbReference>
<dbReference type="SMART" id="SM00342">
    <property type="entry name" value="HTH_ARAC"/>
    <property type="match status" value="1"/>
</dbReference>
<dbReference type="PANTHER" id="PTHR43280:SF28">
    <property type="entry name" value="HTH-TYPE TRANSCRIPTIONAL ACTIVATOR RHAS"/>
    <property type="match status" value="1"/>
</dbReference>
<dbReference type="PRINTS" id="PR00032">
    <property type="entry name" value="HTHARAC"/>
</dbReference>
<evidence type="ECO:0000256" key="2">
    <source>
        <dbReference type="ARBA" id="ARBA00023125"/>
    </source>
</evidence>
<dbReference type="InterPro" id="IPR009057">
    <property type="entry name" value="Homeodomain-like_sf"/>
</dbReference>
<evidence type="ECO:0000256" key="1">
    <source>
        <dbReference type="ARBA" id="ARBA00023015"/>
    </source>
</evidence>
<sequence length="275" mass="32181">MLMTDDSKNAECFSNGRYVGPAKKELHFGDIIASENEYAEGISSVWHYHENPHFSHILNGGSIEVGEYNTVCQTEGDSLFYNPCMLHKNTDYKENTRIFNLELQPGFFTRNKLKYSAADNYWSYYDEHLKKVLVIKILKEYLLNDTDSGLSIEQLCVLLCQQDGGKPKPEKNNHWSSLLKEYLHEKWNTPFSLSELSEEVQIHPVNISKYFSKYFNCTLGEYIRRIKIERSLALVRNKRYSLTEIAYECGFTDQSHFTRTFRNITGILPKDYRQF</sequence>
<gene>
    <name evidence="5" type="ORF">GO495_00945</name>
</gene>
<dbReference type="CDD" id="cd02208">
    <property type="entry name" value="cupin_RmlC-like"/>
    <property type="match status" value="1"/>
</dbReference>
<dbReference type="InterPro" id="IPR020449">
    <property type="entry name" value="Tscrpt_reg_AraC-type_HTH"/>
</dbReference>